<reference evidence="1 2" key="1">
    <citation type="journal article" date="2013" name="PLoS Genet.">
        <title>Comparative genome structure, secondary metabolite, and effector coding capacity across Cochliobolus pathogens.</title>
        <authorList>
            <person name="Condon B.J."/>
            <person name="Leng Y."/>
            <person name="Wu D."/>
            <person name="Bushley K.E."/>
            <person name="Ohm R.A."/>
            <person name="Otillar R."/>
            <person name="Martin J."/>
            <person name="Schackwitz W."/>
            <person name="Grimwood J."/>
            <person name="MohdZainudin N."/>
            <person name="Xue C."/>
            <person name="Wang R."/>
            <person name="Manning V.A."/>
            <person name="Dhillon B."/>
            <person name="Tu Z.J."/>
            <person name="Steffenson B.J."/>
            <person name="Salamov A."/>
            <person name="Sun H."/>
            <person name="Lowry S."/>
            <person name="LaButti K."/>
            <person name="Han J."/>
            <person name="Copeland A."/>
            <person name="Lindquist E."/>
            <person name="Barry K."/>
            <person name="Schmutz J."/>
            <person name="Baker S.E."/>
            <person name="Ciuffetti L.M."/>
            <person name="Grigoriev I.V."/>
            <person name="Zhong S."/>
            <person name="Turgeon B.G."/>
        </authorList>
    </citation>
    <scope>NUCLEOTIDE SEQUENCE [LARGE SCALE GENOMIC DNA]</scope>
    <source>
        <strain evidence="1 2">FI3</strain>
    </source>
</reference>
<dbReference type="AlphaFoldDB" id="W7E5Q7"/>
<name>W7E5Q7_BIPV3</name>
<dbReference type="Proteomes" id="UP000054337">
    <property type="component" value="Unassembled WGS sequence"/>
</dbReference>
<organism evidence="1 2">
    <name type="scientific">Bipolaris victoriae (strain FI3)</name>
    <name type="common">Victoria blight of oats agent</name>
    <name type="synonym">Cochliobolus victoriae</name>
    <dbReference type="NCBI Taxonomy" id="930091"/>
    <lineage>
        <taxon>Eukaryota</taxon>
        <taxon>Fungi</taxon>
        <taxon>Dikarya</taxon>
        <taxon>Ascomycota</taxon>
        <taxon>Pezizomycotina</taxon>
        <taxon>Dothideomycetes</taxon>
        <taxon>Pleosporomycetidae</taxon>
        <taxon>Pleosporales</taxon>
        <taxon>Pleosporineae</taxon>
        <taxon>Pleosporaceae</taxon>
        <taxon>Bipolaris</taxon>
    </lineage>
</organism>
<keyword evidence="2" id="KW-1185">Reference proteome</keyword>
<protein>
    <submittedName>
        <fullName evidence="1">Uncharacterized protein</fullName>
    </submittedName>
</protein>
<dbReference type="GeneID" id="26257004"/>
<gene>
    <name evidence="1" type="ORF">COCVIDRAFT_40917</name>
</gene>
<sequence>MLCGLFWSCGGWRCWNLRDQDERHDGITEVWCVCVCHESGWPWSQMCVFIFGQKDCAACLAYGLRDYKLARLASKDRRRLHSEDDNDEFVSHQRELRCMI</sequence>
<accession>W7E5Q7</accession>
<proteinExistence type="predicted"/>
<dbReference type="EMBL" id="KI968787">
    <property type="protein sequence ID" value="EUN23461.1"/>
    <property type="molecule type" value="Genomic_DNA"/>
</dbReference>
<evidence type="ECO:0000313" key="2">
    <source>
        <dbReference type="Proteomes" id="UP000054337"/>
    </source>
</evidence>
<dbReference type="HOGENOM" id="CLU_2305582_0_0_1"/>
<evidence type="ECO:0000313" key="1">
    <source>
        <dbReference type="EMBL" id="EUN23461.1"/>
    </source>
</evidence>
<dbReference type="OrthoDB" id="10333803at2759"/>
<dbReference type="RefSeq" id="XP_014553035.1">
    <property type="nucleotide sequence ID" value="XM_014697549.1"/>
</dbReference>